<dbReference type="KEGG" id="ssl:SS1G_01101"/>
<dbReference type="OrthoDB" id="1470350at2759"/>
<dbReference type="RefSeq" id="XP_001596909.1">
    <property type="nucleotide sequence ID" value="XM_001596859.1"/>
</dbReference>
<name>A0A1D9PUG5_SCLS1</name>
<keyword evidence="4" id="KW-0560">Oxidoreductase</keyword>
<evidence type="ECO:0000256" key="5">
    <source>
        <dbReference type="ARBA" id="ARBA00023004"/>
    </source>
</evidence>
<dbReference type="Pfam" id="PF00067">
    <property type="entry name" value="p450"/>
    <property type="match status" value="1"/>
</dbReference>
<dbReference type="GO" id="GO:0005506">
    <property type="term" value="F:iron ion binding"/>
    <property type="evidence" value="ECO:0007669"/>
    <property type="project" value="InterPro"/>
</dbReference>
<dbReference type="EMBL" id="CP017814">
    <property type="protein sequence ID" value="APA06371.1"/>
    <property type="molecule type" value="Genomic_DNA"/>
</dbReference>
<keyword evidence="6" id="KW-0843">Virulence</keyword>
<dbReference type="PANTHER" id="PTHR24287">
    <property type="entry name" value="P450, PUTATIVE (EUROFUNG)-RELATED"/>
    <property type="match status" value="1"/>
</dbReference>
<dbReference type="Proteomes" id="UP000177798">
    <property type="component" value="Chromosome 1"/>
</dbReference>
<dbReference type="OMA" id="ITCKSAN"/>
<evidence type="ECO:0000256" key="2">
    <source>
        <dbReference type="ARBA" id="ARBA00010617"/>
    </source>
</evidence>
<dbReference type="Gene3D" id="1.10.630.10">
    <property type="entry name" value="Cytochrome P450"/>
    <property type="match status" value="1"/>
</dbReference>
<dbReference type="VEuPathDB" id="FungiDB:sscle_01g011410"/>
<evidence type="ECO:0000256" key="7">
    <source>
        <dbReference type="ARBA" id="ARBA00023033"/>
    </source>
</evidence>
<keyword evidence="7" id="KW-0503">Monooxygenase</keyword>
<gene>
    <name evidence="8" type="ORF">sscle_01g011410</name>
</gene>
<dbReference type="GO" id="GO:0004497">
    <property type="term" value="F:monooxygenase activity"/>
    <property type="evidence" value="ECO:0007669"/>
    <property type="project" value="UniProtKB-KW"/>
</dbReference>
<proteinExistence type="inferred from homology"/>
<comment type="cofactor">
    <cofactor evidence="1">
        <name>heme</name>
        <dbReference type="ChEBI" id="CHEBI:30413"/>
    </cofactor>
</comment>
<evidence type="ECO:0000256" key="1">
    <source>
        <dbReference type="ARBA" id="ARBA00001971"/>
    </source>
</evidence>
<evidence type="ECO:0000256" key="4">
    <source>
        <dbReference type="ARBA" id="ARBA00023002"/>
    </source>
</evidence>
<evidence type="ECO:0000313" key="8">
    <source>
        <dbReference type="EMBL" id="APA06371.1"/>
    </source>
</evidence>
<accession>A0A1D9PUG5</accession>
<dbReference type="PANTHER" id="PTHR24287:SF17">
    <property type="entry name" value="P450, PUTATIVE (EUROFUNG)-RELATED"/>
    <property type="match status" value="1"/>
</dbReference>
<organism evidence="8 9">
    <name type="scientific">Sclerotinia sclerotiorum (strain ATCC 18683 / 1980 / Ss-1)</name>
    <name type="common">White mold</name>
    <name type="synonym">Whetzelinia sclerotiorum</name>
    <dbReference type="NCBI Taxonomy" id="665079"/>
    <lineage>
        <taxon>Eukaryota</taxon>
        <taxon>Fungi</taxon>
        <taxon>Dikarya</taxon>
        <taxon>Ascomycota</taxon>
        <taxon>Pezizomycotina</taxon>
        <taxon>Leotiomycetes</taxon>
        <taxon>Helotiales</taxon>
        <taxon>Sclerotiniaceae</taxon>
        <taxon>Sclerotinia</taxon>
    </lineage>
</organism>
<evidence type="ECO:0000313" key="9">
    <source>
        <dbReference type="Proteomes" id="UP000177798"/>
    </source>
</evidence>
<keyword evidence="5" id="KW-0408">Iron</keyword>
<dbReference type="SUPFAM" id="SSF48264">
    <property type="entry name" value="Cytochrome P450"/>
    <property type="match status" value="1"/>
</dbReference>
<dbReference type="InterPro" id="IPR001128">
    <property type="entry name" value="Cyt_P450"/>
</dbReference>
<keyword evidence="3" id="KW-0479">Metal-binding</keyword>
<reference evidence="9" key="1">
    <citation type="journal article" date="2017" name="Genome Biol. Evol.">
        <title>The complete genome sequence of the phytopathogenic fungus Sclerotinia sclerotiorum reveals insights into the genome architecture of broad host range pathogens.</title>
        <authorList>
            <person name="Derbyshire M."/>
            <person name="Denton-Giles M."/>
            <person name="Hegedus D."/>
            <person name="Seifbarghy S."/>
            <person name="Rollins J."/>
            <person name="van Kan J."/>
            <person name="Seidl M.F."/>
            <person name="Faino L."/>
            <person name="Mbengue M."/>
            <person name="Navaud O."/>
            <person name="Raffaele S."/>
            <person name="Hammond-Kosack K."/>
            <person name="Heard S."/>
            <person name="Oliver R."/>
        </authorList>
    </citation>
    <scope>NUCLEOTIDE SEQUENCE [LARGE SCALE GENOMIC DNA]</scope>
    <source>
        <strain evidence="9">ATCC 18683 / 1980 / Ss-1</strain>
    </source>
</reference>
<dbReference type="GO" id="GO:0020037">
    <property type="term" value="F:heme binding"/>
    <property type="evidence" value="ECO:0007669"/>
    <property type="project" value="InterPro"/>
</dbReference>
<dbReference type="GO" id="GO:0016705">
    <property type="term" value="F:oxidoreductase activity, acting on paired donors, with incorporation or reduction of molecular oxygen"/>
    <property type="evidence" value="ECO:0007669"/>
    <property type="project" value="InterPro"/>
</dbReference>
<evidence type="ECO:0000256" key="6">
    <source>
        <dbReference type="ARBA" id="ARBA00023026"/>
    </source>
</evidence>
<dbReference type="AlphaFoldDB" id="A0A1D9PUG5"/>
<sequence>MARTALRDTILPVGGGTTGTNPIFASAASDVVTDLYILHRNKAVYGENVEEFDPDRWNRITPRRWEFMGFSGGARGFGGQQKALMKASYVLAVLARRFERIESGDERGWAGNVKLIARNVNGCKVAFY</sequence>
<dbReference type="InterPro" id="IPR036396">
    <property type="entry name" value="Cyt_P450_sf"/>
</dbReference>
<protein>
    <submittedName>
        <fullName evidence="8">Uncharacterized protein</fullName>
    </submittedName>
</protein>
<dbReference type="InterPro" id="IPR047146">
    <property type="entry name" value="Cyt_P450_E_CYP52_fungi"/>
</dbReference>
<comment type="similarity">
    <text evidence="2">Belongs to the cytochrome P450 family.</text>
</comment>
<evidence type="ECO:0000256" key="3">
    <source>
        <dbReference type="ARBA" id="ARBA00022723"/>
    </source>
</evidence>